<dbReference type="Proteomes" id="UP000447434">
    <property type="component" value="Chromosome 19"/>
</dbReference>
<keyword evidence="3" id="KW-1185">Reference proteome</keyword>
<evidence type="ECO:0000313" key="3">
    <source>
        <dbReference type="Proteomes" id="UP000447434"/>
    </source>
</evidence>
<evidence type="ECO:0000256" key="1">
    <source>
        <dbReference type="SAM" id="Phobius"/>
    </source>
</evidence>
<reference evidence="3" key="1">
    <citation type="journal article" date="2020" name="Nat. Commun.">
        <title>Genome sequence of the cluster root forming white lupin.</title>
        <authorList>
            <person name="Hufnagel B."/>
            <person name="Marques A."/>
            <person name="Soriano A."/>
            <person name="Marques L."/>
            <person name="Divol F."/>
            <person name="Doumas P."/>
            <person name="Sallet E."/>
            <person name="Mancinotti D."/>
            <person name="Carrere S."/>
            <person name="Marande W."/>
            <person name="Arribat S."/>
            <person name="Keller J."/>
            <person name="Huneau C."/>
            <person name="Blein T."/>
            <person name="Aime D."/>
            <person name="Laguerre M."/>
            <person name="Taylor J."/>
            <person name="Schubert V."/>
            <person name="Nelson M."/>
            <person name="Geu-Flores F."/>
            <person name="Crespi M."/>
            <person name="Gallardo-Guerrero K."/>
            <person name="Delaux P.-M."/>
            <person name="Salse J."/>
            <person name="Berges H."/>
            <person name="Guyot R."/>
            <person name="Gouzy J."/>
            <person name="Peret B."/>
        </authorList>
    </citation>
    <scope>NUCLEOTIDE SEQUENCE [LARGE SCALE GENOMIC DNA]</scope>
    <source>
        <strain evidence="3">cv. Amiga</strain>
    </source>
</reference>
<feature type="transmembrane region" description="Helical" evidence="1">
    <location>
        <begin position="102"/>
        <end position="125"/>
    </location>
</feature>
<dbReference type="EMBL" id="WOCE01000019">
    <property type="protein sequence ID" value="KAE9593304.1"/>
    <property type="molecule type" value="Genomic_DNA"/>
</dbReference>
<keyword evidence="1" id="KW-0812">Transmembrane</keyword>
<sequence>MQNSKIRPILMSNLSETCSNHNSLQLRHNMELDHGGWSRRGHEFWYARRAFLNSYHLSLETNNNGSIKRKLKKSVKEINEAVMGVVLSIRRRMQKRRLGVKAYRVTMNLPSLVLVTMRCFMPWLYKRKNV</sequence>
<keyword evidence="1" id="KW-0472">Membrane</keyword>
<dbReference type="OrthoDB" id="1653623at2759"/>
<evidence type="ECO:0000313" key="2">
    <source>
        <dbReference type="EMBL" id="KAE9593304.1"/>
    </source>
</evidence>
<comment type="caution">
    <text evidence="2">The sequence shown here is derived from an EMBL/GenBank/DDBJ whole genome shotgun (WGS) entry which is preliminary data.</text>
</comment>
<keyword evidence="1" id="KW-1133">Transmembrane helix</keyword>
<protein>
    <submittedName>
        <fullName evidence="2">Uncharacterized protein</fullName>
    </submittedName>
</protein>
<organism evidence="2 3">
    <name type="scientific">Lupinus albus</name>
    <name type="common">White lupine</name>
    <name type="synonym">Lupinus termis</name>
    <dbReference type="NCBI Taxonomy" id="3870"/>
    <lineage>
        <taxon>Eukaryota</taxon>
        <taxon>Viridiplantae</taxon>
        <taxon>Streptophyta</taxon>
        <taxon>Embryophyta</taxon>
        <taxon>Tracheophyta</taxon>
        <taxon>Spermatophyta</taxon>
        <taxon>Magnoliopsida</taxon>
        <taxon>eudicotyledons</taxon>
        <taxon>Gunneridae</taxon>
        <taxon>Pentapetalae</taxon>
        <taxon>rosids</taxon>
        <taxon>fabids</taxon>
        <taxon>Fabales</taxon>
        <taxon>Fabaceae</taxon>
        <taxon>Papilionoideae</taxon>
        <taxon>50 kb inversion clade</taxon>
        <taxon>genistoids sensu lato</taxon>
        <taxon>core genistoids</taxon>
        <taxon>Genisteae</taxon>
        <taxon>Lupinus</taxon>
    </lineage>
</organism>
<proteinExistence type="predicted"/>
<gene>
    <name evidence="2" type="ORF">Lalb_Chr19g0138361</name>
</gene>
<accession>A0A6A4NZH8</accession>
<name>A0A6A4NZH8_LUPAL</name>
<dbReference type="AlphaFoldDB" id="A0A6A4NZH8"/>